<keyword evidence="5" id="KW-1185">Reference proteome</keyword>
<dbReference type="PATRIC" id="fig|1238180.3.peg.1003"/>
<organism evidence="2 4">
    <name type="scientific">Amycolatopsis azurea DSM 43854</name>
    <dbReference type="NCBI Taxonomy" id="1238180"/>
    <lineage>
        <taxon>Bacteria</taxon>
        <taxon>Bacillati</taxon>
        <taxon>Actinomycetota</taxon>
        <taxon>Actinomycetes</taxon>
        <taxon>Pseudonocardiales</taxon>
        <taxon>Pseudonocardiaceae</taxon>
        <taxon>Amycolatopsis</taxon>
    </lineage>
</organism>
<dbReference type="GO" id="GO:0004177">
    <property type="term" value="F:aminopeptidase activity"/>
    <property type="evidence" value="ECO:0007669"/>
    <property type="project" value="TreeGrafter"/>
</dbReference>
<dbReference type="Proteomes" id="UP000188551">
    <property type="component" value="Unassembled WGS sequence"/>
</dbReference>
<comment type="caution">
    <text evidence="2">The sequence shown here is derived from an EMBL/GenBank/DDBJ whole genome shotgun (WGS) entry which is preliminary data.</text>
</comment>
<dbReference type="EMBL" id="ANMG01000005">
    <property type="protein sequence ID" value="EMD29277.1"/>
    <property type="molecule type" value="Genomic_DNA"/>
</dbReference>
<reference evidence="3 5" key="2">
    <citation type="submission" date="2017-02" db="EMBL/GenBank/DDBJ databases">
        <title>Amycolatopsis azurea DSM 43854 draft genome.</title>
        <authorList>
            <person name="Mayilraj S."/>
        </authorList>
    </citation>
    <scope>NUCLEOTIDE SEQUENCE [LARGE SCALE GENOMIC DNA]</scope>
    <source>
        <strain evidence="3 5">DSM 43854</strain>
    </source>
</reference>
<keyword evidence="2" id="KW-0378">Hydrolase</keyword>
<evidence type="ECO:0000313" key="3">
    <source>
        <dbReference type="EMBL" id="OOC01889.1"/>
    </source>
</evidence>
<protein>
    <submittedName>
        <fullName evidence="2">Putative hydrolase</fullName>
    </submittedName>
</protein>
<evidence type="ECO:0000313" key="4">
    <source>
        <dbReference type="Proteomes" id="UP000014137"/>
    </source>
</evidence>
<sequence length="352" mass="34743">MASDIAGEHNALTDVPGVRVGHATRAGQGALTGTTVVLVPPGAVTSVEVRGGGPATRDTAALNPRHPVPQVGAITLTGGSAYGLAAAGGVLDWLTENRPDATAVVPVAALFDLGRGGDFHARPHAELGTEAVLAAAVGVGAVEQGNVGAGTGAVSAEMKGGIGTASAVLPDGTIVAALVALNSHHPAVDPASGLPYGFPLGATARRRGGAAVPWAEFALTTPSPDALAAASERLAASARERAVRTPLNTVIGVVATSATLGSGEAYRFAGAAQDGLAVAVRPAHGVSDGDTIFAVATGATPTGATPELFEAASSTFARAIVHAVLSARSVTTGWGHIAAYEELYRQCSARSS</sequence>
<dbReference type="OrthoDB" id="9808347at2"/>
<evidence type="ECO:0000313" key="5">
    <source>
        <dbReference type="Proteomes" id="UP000188551"/>
    </source>
</evidence>
<dbReference type="PANTHER" id="PTHR36512">
    <property type="entry name" value="D-AMINOPEPTIDASE"/>
    <property type="match status" value="1"/>
</dbReference>
<gene>
    <name evidence="3" type="ORF">B0293_36925</name>
    <name evidence="2" type="ORF">C791_5017</name>
</gene>
<reference evidence="2 4" key="1">
    <citation type="submission" date="2012-10" db="EMBL/GenBank/DDBJ databases">
        <title>Genome assembly of Amycolatopsis azurea DSM 43854.</title>
        <authorList>
            <person name="Khatri I."/>
            <person name="Kaur I."/>
            <person name="Subramanian S."/>
            <person name="Mayilraj S."/>
        </authorList>
    </citation>
    <scope>NUCLEOTIDE SEQUENCE [LARGE SCALE GENOMIC DNA]</scope>
    <source>
        <strain evidence="2 4">DSM 43854</strain>
    </source>
</reference>
<dbReference type="Proteomes" id="UP000014137">
    <property type="component" value="Unassembled WGS sequence"/>
</dbReference>
<dbReference type="SUPFAM" id="SSF56266">
    <property type="entry name" value="DmpA/ArgJ-like"/>
    <property type="match status" value="1"/>
</dbReference>
<comment type="similarity">
    <text evidence="1">Belongs to the peptidase S58 family.</text>
</comment>
<dbReference type="PANTHER" id="PTHR36512:SF3">
    <property type="entry name" value="BLR5678 PROTEIN"/>
    <property type="match status" value="1"/>
</dbReference>
<dbReference type="EMBL" id="MUXN01000027">
    <property type="protein sequence ID" value="OOC01889.1"/>
    <property type="molecule type" value="Genomic_DNA"/>
</dbReference>
<dbReference type="Pfam" id="PF03576">
    <property type="entry name" value="Peptidase_S58"/>
    <property type="match status" value="1"/>
</dbReference>
<dbReference type="InterPro" id="IPR005321">
    <property type="entry name" value="Peptidase_S58_DmpA"/>
</dbReference>
<dbReference type="Gene3D" id="3.60.70.12">
    <property type="entry name" value="L-amino peptidase D-ALA esterase/amidase"/>
    <property type="match status" value="1"/>
</dbReference>
<evidence type="ECO:0000256" key="1">
    <source>
        <dbReference type="ARBA" id="ARBA00007068"/>
    </source>
</evidence>
<proteinExistence type="inferred from homology"/>
<dbReference type="RefSeq" id="WP_005151607.1">
    <property type="nucleotide sequence ID" value="NZ_ANMG01000005.1"/>
</dbReference>
<dbReference type="AlphaFoldDB" id="M2QTD8"/>
<accession>M2QTD8</accession>
<evidence type="ECO:0000313" key="2">
    <source>
        <dbReference type="EMBL" id="EMD29277.1"/>
    </source>
</evidence>
<name>M2QTD8_9PSEU</name>
<dbReference type="InterPro" id="IPR016117">
    <property type="entry name" value="ArgJ-like_dom_sf"/>
</dbReference>